<comment type="catalytic activity">
    <reaction evidence="1">
        <text>ATP + protein L-histidine = ADP + protein N-phospho-L-histidine.</text>
        <dbReference type="EC" id="2.7.13.3"/>
    </reaction>
</comment>
<keyword evidence="4" id="KW-0597">Phosphoprotein</keyword>
<evidence type="ECO:0000256" key="4">
    <source>
        <dbReference type="ARBA" id="ARBA00022553"/>
    </source>
</evidence>
<proteinExistence type="predicted"/>
<evidence type="ECO:0000256" key="8">
    <source>
        <dbReference type="ARBA" id="ARBA00022989"/>
    </source>
</evidence>
<dbReference type="EMBL" id="RBIN01000004">
    <property type="protein sequence ID" value="RKR04529.1"/>
    <property type="molecule type" value="Genomic_DNA"/>
</dbReference>
<dbReference type="PROSITE" id="PS50885">
    <property type="entry name" value="HAMP"/>
    <property type="match status" value="1"/>
</dbReference>
<reference evidence="14 15" key="1">
    <citation type="submission" date="2018-10" db="EMBL/GenBank/DDBJ databases">
        <title>Genomic Encyclopedia of Type Strains, Phase IV (KMG-IV): sequencing the most valuable type-strain genomes for metagenomic binning, comparative biology and taxonomic classification.</title>
        <authorList>
            <person name="Goeker M."/>
        </authorList>
    </citation>
    <scope>NUCLEOTIDE SEQUENCE [LARGE SCALE GENOMIC DNA]</scope>
    <source>
        <strain evidence="14 15">DSM 23229</strain>
    </source>
</reference>
<dbReference type="PROSITE" id="PS50109">
    <property type="entry name" value="HIS_KIN"/>
    <property type="match status" value="1"/>
</dbReference>
<comment type="caution">
    <text evidence="14">The sequence shown here is derived from an EMBL/GenBank/DDBJ whole genome shotgun (WGS) entry which is preliminary data.</text>
</comment>
<keyword evidence="7 14" id="KW-0418">Kinase</keyword>
<dbReference type="InterPro" id="IPR050428">
    <property type="entry name" value="TCS_sensor_his_kinase"/>
</dbReference>
<dbReference type="AlphaFoldDB" id="A0A420WXP5"/>
<evidence type="ECO:0000259" key="13">
    <source>
        <dbReference type="PROSITE" id="PS50885"/>
    </source>
</evidence>
<dbReference type="InterPro" id="IPR003661">
    <property type="entry name" value="HisK_dim/P_dom"/>
</dbReference>
<keyword evidence="5" id="KW-0808">Transferase</keyword>
<evidence type="ECO:0000256" key="10">
    <source>
        <dbReference type="ARBA" id="ARBA00023136"/>
    </source>
</evidence>
<dbReference type="SUPFAM" id="SSF47384">
    <property type="entry name" value="Homodimeric domain of signal transducing histidine kinase"/>
    <property type="match status" value="1"/>
</dbReference>
<keyword evidence="6 11" id="KW-0812">Transmembrane</keyword>
<dbReference type="RefSeq" id="WP_121172668.1">
    <property type="nucleotide sequence ID" value="NZ_RBIN01000004.1"/>
</dbReference>
<evidence type="ECO:0000256" key="5">
    <source>
        <dbReference type="ARBA" id="ARBA00022679"/>
    </source>
</evidence>
<dbReference type="InterPro" id="IPR036890">
    <property type="entry name" value="HATPase_C_sf"/>
</dbReference>
<dbReference type="PRINTS" id="PR00344">
    <property type="entry name" value="BCTRLSENSOR"/>
</dbReference>
<feature type="domain" description="HAMP" evidence="13">
    <location>
        <begin position="179"/>
        <end position="230"/>
    </location>
</feature>
<evidence type="ECO:0000259" key="12">
    <source>
        <dbReference type="PROSITE" id="PS50109"/>
    </source>
</evidence>
<evidence type="ECO:0000256" key="1">
    <source>
        <dbReference type="ARBA" id="ARBA00000085"/>
    </source>
</evidence>
<keyword evidence="10 11" id="KW-0472">Membrane</keyword>
<dbReference type="InterPro" id="IPR003594">
    <property type="entry name" value="HATPase_dom"/>
</dbReference>
<keyword evidence="9" id="KW-0902">Two-component regulatory system</keyword>
<dbReference type="Proteomes" id="UP000281975">
    <property type="component" value="Unassembled WGS sequence"/>
</dbReference>
<dbReference type="CDD" id="cd00082">
    <property type="entry name" value="HisKA"/>
    <property type="match status" value="1"/>
</dbReference>
<evidence type="ECO:0000256" key="6">
    <source>
        <dbReference type="ARBA" id="ARBA00022692"/>
    </source>
</evidence>
<evidence type="ECO:0000256" key="2">
    <source>
        <dbReference type="ARBA" id="ARBA00004370"/>
    </source>
</evidence>
<protein>
    <recommendedName>
        <fullName evidence="3">histidine kinase</fullName>
        <ecNumber evidence="3">2.7.13.3</ecNumber>
    </recommendedName>
</protein>
<dbReference type="SUPFAM" id="SSF55874">
    <property type="entry name" value="ATPase domain of HSP90 chaperone/DNA topoisomerase II/histidine kinase"/>
    <property type="match status" value="1"/>
</dbReference>
<evidence type="ECO:0000313" key="14">
    <source>
        <dbReference type="EMBL" id="RKR04529.1"/>
    </source>
</evidence>
<keyword evidence="8 11" id="KW-1133">Transmembrane helix</keyword>
<comment type="subcellular location">
    <subcellularLocation>
        <location evidence="2">Membrane</location>
    </subcellularLocation>
</comment>
<feature type="transmembrane region" description="Helical" evidence="11">
    <location>
        <begin position="154"/>
        <end position="173"/>
    </location>
</feature>
<dbReference type="PANTHER" id="PTHR45436">
    <property type="entry name" value="SENSOR HISTIDINE KINASE YKOH"/>
    <property type="match status" value="1"/>
</dbReference>
<name>A0A420WXP5_9GAMM</name>
<dbReference type="OrthoDB" id="9809567at2"/>
<sequence>MSLTRRLDLGLLSASLVVMLMLAHGSVVLFDHVTRDYLTDRLREDAESLAALPMSHDAADDENSELDPSRLRSAYNQVYSGYYFIIDIDDSIHIRSRSLWDHRLKSVSGETAQLRPGPEGQTLLVWTGQYQRGNHQYRITTALDYTPVTQRLDWLRLWIWGLGGVLALLLVFIQRRVIRLGLRPLERLRQELALMHKGQRMALETRVPDEIAPVVDELNHQLGRIEQVLNRSRDGIANLGHALKTPLSVMETQLARREFDDFPELKRALHERLDEIHRLVERELQRARLDTGEASPAARFQPDQDLVGLLETLREIHSDISFFDDSTPLPALPWDRDELLEVLGNLLDNAGKWAASEVRLCLTLQPQALHMQVDDDGPGIPQEQRERVLGRGTRLDEQVSGHGLGLGIVEQIVTHHGGSFQLDTSRLGGLAAIVTLPMPAAGGQGAHSRG</sequence>
<dbReference type="Gene3D" id="1.10.287.130">
    <property type="match status" value="1"/>
</dbReference>
<dbReference type="SMART" id="SM00387">
    <property type="entry name" value="HATPase_c"/>
    <property type="match status" value="1"/>
</dbReference>
<dbReference type="InterPro" id="IPR036097">
    <property type="entry name" value="HisK_dim/P_sf"/>
</dbReference>
<dbReference type="InterPro" id="IPR004358">
    <property type="entry name" value="Sig_transdc_His_kin-like_C"/>
</dbReference>
<dbReference type="GO" id="GO:0005886">
    <property type="term" value="C:plasma membrane"/>
    <property type="evidence" value="ECO:0007669"/>
    <property type="project" value="TreeGrafter"/>
</dbReference>
<accession>A0A420WXP5</accession>
<feature type="domain" description="Histidine kinase" evidence="12">
    <location>
        <begin position="238"/>
        <end position="440"/>
    </location>
</feature>
<dbReference type="Pfam" id="PF02518">
    <property type="entry name" value="HATPase_c"/>
    <property type="match status" value="1"/>
</dbReference>
<keyword evidence="15" id="KW-1185">Reference proteome</keyword>
<dbReference type="EC" id="2.7.13.3" evidence="3"/>
<evidence type="ECO:0000313" key="15">
    <source>
        <dbReference type="Proteomes" id="UP000281975"/>
    </source>
</evidence>
<dbReference type="Gene3D" id="3.30.565.10">
    <property type="entry name" value="Histidine kinase-like ATPase, C-terminal domain"/>
    <property type="match status" value="1"/>
</dbReference>
<evidence type="ECO:0000256" key="11">
    <source>
        <dbReference type="SAM" id="Phobius"/>
    </source>
</evidence>
<dbReference type="InterPro" id="IPR005467">
    <property type="entry name" value="His_kinase_dom"/>
</dbReference>
<evidence type="ECO:0000256" key="7">
    <source>
        <dbReference type="ARBA" id="ARBA00022777"/>
    </source>
</evidence>
<dbReference type="InterPro" id="IPR003660">
    <property type="entry name" value="HAMP_dom"/>
</dbReference>
<gene>
    <name evidence="14" type="ORF">C7446_1738</name>
</gene>
<evidence type="ECO:0000256" key="9">
    <source>
        <dbReference type="ARBA" id="ARBA00023012"/>
    </source>
</evidence>
<evidence type="ECO:0000256" key="3">
    <source>
        <dbReference type="ARBA" id="ARBA00012438"/>
    </source>
</evidence>
<dbReference type="GO" id="GO:0000155">
    <property type="term" value="F:phosphorelay sensor kinase activity"/>
    <property type="evidence" value="ECO:0007669"/>
    <property type="project" value="InterPro"/>
</dbReference>
<dbReference type="PANTHER" id="PTHR45436:SF5">
    <property type="entry name" value="SENSOR HISTIDINE KINASE TRCS"/>
    <property type="match status" value="1"/>
</dbReference>
<organism evidence="14 15">
    <name type="scientific">Kushneria sinocarnis</name>
    <dbReference type="NCBI Taxonomy" id="595502"/>
    <lineage>
        <taxon>Bacteria</taxon>
        <taxon>Pseudomonadati</taxon>
        <taxon>Pseudomonadota</taxon>
        <taxon>Gammaproteobacteria</taxon>
        <taxon>Oceanospirillales</taxon>
        <taxon>Halomonadaceae</taxon>
        <taxon>Kushneria</taxon>
    </lineage>
</organism>